<dbReference type="Pfam" id="PF08033">
    <property type="entry name" value="Sec23_BS"/>
    <property type="match status" value="1"/>
</dbReference>
<dbReference type="InterPro" id="IPR006900">
    <property type="entry name" value="Sec23/24_helical_dom"/>
</dbReference>
<dbReference type="OrthoDB" id="10256289at2759"/>
<evidence type="ECO:0000313" key="12">
    <source>
        <dbReference type="Proteomes" id="UP000515146"/>
    </source>
</evidence>
<dbReference type="InterPro" id="IPR029006">
    <property type="entry name" value="ADF-H/Gelsolin-like_dom_sf"/>
</dbReference>
<keyword evidence="7" id="KW-0963">Cytoplasm</keyword>
<dbReference type="FunFam" id="3.40.20.10:FF:000041">
    <property type="entry name" value="Protein transport protein SEC23"/>
    <property type="match status" value="1"/>
</dbReference>
<dbReference type="InParanoid" id="A0A6P6YMA7"/>
<evidence type="ECO:0000259" key="10">
    <source>
        <dbReference type="Pfam" id="PF04815"/>
    </source>
</evidence>
<dbReference type="InterPro" id="IPR006896">
    <property type="entry name" value="Sec23/24_trunk_dom"/>
</dbReference>
<evidence type="ECO:0000256" key="1">
    <source>
        <dbReference type="ARBA" id="ARBA00004255"/>
    </source>
</evidence>
<dbReference type="PANTHER" id="PTHR11141">
    <property type="entry name" value="PROTEIN TRANSPORT PROTEIN SEC23"/>
    <property type="match status" value="1"/>
</dbReference>
<evidence type="ECO:0000256" key="3">
    <source>
        <dbReference type="ARBA" id="ARBA00021212"/>
    </source>
</evidence>
<evidence type="ECO:0000259" key="11">
    <source>
        <dbReference type="Pfam" id="PF08033"/>
    </source>
</evidence>
<keyword evidence="4" id="KW-0333">Golgi apparatus</keyword>
<keyword evidence="7" id="KW-0256">Endoplasmic reticulum</keyword>
<keyword evidence="7" id="KW-0813">Transport</keyword>
<dbReference type="Pfam" id="PF04811">
    <property type="entry name" value="Sec23_trunk"/>
    <property type="match status" value="1"/>
</dbReference>
<keyword evidence="7" id="KW-0472">Membrane</keyword>
<dbReference type="InterPro" id="IPR036174">
    <property type="entry name" value="Znf_Sec23_Sec24_sf"/>
</dbReference>
<evidence type="ECO:0000256" key="2">
    <source>
        <dbReference type="ARBA" id="ARBA00009210"/>
    </source>
</evidence>
<evidence type="ECO:0000259" key="9">
    <source>
        <dbReference type="Pfam" id="PF04811"/>
    </source>
</evidence>
<dbReference type="GO" id="GO:0005789">
    <property type="term" value="C:endoplasmic reticulum membrane"/>
    <property type="evidence" value="ECO:0007669"/>
    <property type="project" value="UniProtKB-SubCell"/>
</dbReference>
<dbReference type="GO" id="GO:0000139">
    <property type="term" value="C:Golgi membrane"/>
    <property type="evidence" value="ECO:0007669"/>
    <property type="project" value="UniProtKB-SubCell"/>
</dbReference>
<reference evidence="13" key="1">
    <citation type="submission" date="2025-08" db="UniProtKB">
        <authorList>
            <consortium name="RefSeq"/>
        </authorList>
    </citation>
    <scope>IDENTIFICATION</scope>
    <source>
        <strain evidence="13">Airmid</strain>
    </source>
</reference>
<dbReference type="GO" id="GO:0006886">
    <property type="term" value="P:intracellular protein transport"/>
    <property type="evidence" value="ECO:0007669"/>
    <property type="project" value="InterPro"/>
</dbReference>
<dbReference type="InterPro" id="IPR012990">
    <property type="entry name" value="Beta-sandwich_Sec23_24"/>
</dbReference>
<dbReference type="Gene3D" id="3.40.20.10">
    <property type="entry name" value="Severin"/>
    <property type="match status" value="1"/>
</dbReference>
<dbReference type="RefSeq" id="XP_027206337.1">
    <property type="nucleotide sequence ID" value="XM_027350536.1"/>
</dbReference>
<comment type="function">
    <text evidence="6 7">Component of the coat protein complex II (COPII) which promotes the formation of transport vesicles from the endoplasmic reticulum (ER). The coat has two main functions, the physical deformation of the endoplasmic reticulum membrane into vesicles and the selection of cargo molecules.</text>
</comment>
<feature type="domain" description="Gelsolin-like" evidence="8">
    <location>
        <begin position="570"/>
        <end position="656"/>
    </location>
</feature>
<dbReference type="InterPro" id="IPR036465">
    <property type="entry name" value="vWFA_dom_sf"/>
</dbReference>
<name>A0A6P6YMA7_DERPT</name>
<dbReference type="Gene3D" id="1.20.120.730">
    <property type="entry name" value="Sec23/Sec24 helical domain"/>
    <property type="match status" value="1"/>
</dbReference>
<dbReference type="GO" id="GO:0030127">
    <property type="term" value="C:COPII vesicle coat"/>
    <property type="evidence" value="ECO:0007669"/>
    <property type="project" value="InterPro"/>
</dbReference>
<feature type="domain" description="Sec23/Sec24 trunk" evidence="9">
    <location>
        <begin position="77"/>
        <end position="327"/>
    </location>
</feature>
<comment type="subcellular location">
    <subcellularLocation>
        <location evidence="7">Cytoplasmic vesicle</location>
        <location evidence="7">COPII-coated vesicle membrane</location>
        <topology evidence="7">Peripheral membrane protein</topology>
        <orientation evidence="7">Cytoplasmic side</orientation>
    </subcellularLocation>
    <subcellularLocation>
        <location evidence="7">Endoplasmic reticulum membrane</location>
        <topology evidence="7">Peripheral membrane protein</topology>
        <orientation evidence="7">Cytoplasmic side</orientation>
    </subcellularLocation>
    <subcellularLocation>
        <location evidence="1">Golgi apparatus membrane</location>
        <topology evidence="1">Peripheral membrane protein</topology>
        <orientation evidence="1">Cytoplasmic side</orientation>
    </subcellularLocation>
</comment>
<protein>
    <recommendedName>
        <fullName evidence="3 7">Protein transport protein SEC23</fullName>
    </recommendedName>
</protein>
<keyword evidence="7" id="KW-0653">Protein transport</keyword>
<dbReference type="KEGG" id="dpte:113799839"/>
<dbReference type="GO" id="GO:0008270">
    <property type="term" value="F:zinc ion binding"/>
    <property type="evidence" value="ECO:0007669"/>
    <property type="project" value="InterPro"/>
</dbReference>
<proteinExistence type="inferred from homology"/>
<feature type="non-terminal residue" evidence="13">
    <location>
        <position position="1"/>
    </location>
</feature>
<dbReference type="InterPro" id="IPR036180">
    <property type="entry name" value="Gelsolin-like_dom_sf"/>
</dbReference>
<dbReference type="GO" id="GO:0005096">
    <property type="term" value="F:GTPase activator activity"/>
    <property type="evidence" value="ECO:0007669"/>
    <property type="project" value="TreeGrafter"/>
</dbReference>
<comment type="similarity">
    <text evidence="2 7">Belongs to the SEC23/SEC24 family. SEC23 subfamily.</text>
</comment>
<keyword evidence="7" id="KW-0862">Zinc</keyword>
<accession>A0A6P6YMA7</accession>
<dbReference type="Gene3D" id="3.40.50.410">
    <property type="entry name" value="von Willebrand factor, type A domain"/>
    <property type="match status" value="1"/>
</dbReference>
<keyword evidence="5 7" id="KW-0968">Cytoplasmic vesicle</keyword>
<dbReference type="Pfam" id="PF00626">
    <property type="entry name" value="Gelsolin"/>
    <property type="match status" value="1"/>
</dbReference>
<sequence length="701" mass="77862">QQVAYLGYEPVRSRTGFSILNPHCEVDYKSKMWNDTIGGIKNQFFQHYAAQISESCLPSELISPSVDYLLGSVQRQTISYCFVIDTVLYEEELEQLKDTLLQLIGLLPADANVALITFGVNVEVYMLGFDKCIKTFTFKGTSEIATRDMIAQLKLYHAGRVSGPDGRYVCRLANVEELLTAVLENLSVQNWCVAQDKRPPRCTGTAISAAIGLFEALLHDSPCRIMLFIGGICTRGAGAVVAPEVAVPIRQHQHLAKSGAELKQFKQAQSYYAALAQRAVAAGQAIDLFCCALDQTGLAEMRSLSERTGGICVMTDSFSMNVFRESVKELMKEDGVHYAYAYNVNLKVICSKEVAIAGALGVVTSLKKSSNFVDSVEVGEGGTFEWATGVMHPSTTVAFYFSSLANNASAVAGRQATVQFQCQYNTPTGERRLRVHTVTYPFANAGLAQLGPAFDQQTATLAMARLAVHRSDSEGMLDTFRWLDRKLIRVSTIFGNYQKGVPESFRLPQEFVYYPTFMYHFRRGPFIEMLNNSPDETAFYRLCLLRENIRNTITMIGPTLIMYNLEDCAPHPVSLDSLSLKPDCVLLMDSYFHVVLWHGQAIMRWREQRFHEQPEYQNLKMILEAPVADALALLKSKLPCPKFVSCAAGGSQERFILARVNPSVAVKGLAEDAEQQAGAILTEEVSLVTFIQHLAKFVTRI</sequence>
<dbReference type="Gene3D" id="2.30.30.380">
    <property type="entry name" value="Zn-finger domain of Sec23/24"/>
    <property type="match status" value="1"/>
</dbReference>
<keyword evidence="12" id="KW-1185">Reference proteome</keyword>
<feature type="domain" description="Sec23/Sec24 beta-sandwich" evidence="11">
    <location>
        <begin position="341"/>
        <end position="442"/>
    </location>
</feature>
<dbReference type="SUPFAM" id="SSF81995">
    <property type="entry name" value="beta-sandwich domain of Sec23/24"/>
    <property type="match status" value="1"/>
</dbReference>
<gene>
    <name evidence="13" type="primary">LOC113799839</name>
</gene>
<dbReference type="SUPFAM" id="SSF82919">
    <property type="entry name" value="Zn-finger domain of Sec23/24"/>
    <property type="match status" value="1"/>
</dbReference>
<keyword evidence="7" id="KW-0479">Metal-binding</keyword>
<dbReference type="Gene3D" id="2.60.40.1670">
    <property type="entry name" value="beta-sandwich domain of Sec23/24"/>
    <property type="match status" value="1"/>
</dbReference>
<dbReference type="SUPFAM" id="SSF81811">
    <property type="entry name" value="Helical domain of Sec23/24"/>
    <property type="match status" value="1"/>
</dbReference>
<evidence type="ECO:0000313" key="13">
    <source>
        <dbReference type="RefSeq" id="XP_027206337.1"/>
    </source>
</evidence>
<dbReference type="InterPro" id="IPR036175">
    <property type="entry name" value="Sec23/24_helical_dom_sf"/>
</dbReference>
<dbReference type="GO" id="GO:0090110">
    <property type="term" value="P:COPII-coated vesicle cargo loading"/>
    <property type="evidence" value="ECO:0007669"/>
    <property type="project" value="TreeGrafter"/>
</dbReference>
<dbReference type="InterPro" id="IPR007123">
    <property type="entry name" value="Gelsolin-like_dom"/>
</dbReference>
<evidence type="ECO:0000256" key="5">
    <source>
        <dbReference type="ARBA" id="ARBA00023329"/>
    </source>
</evidence>
<organism evidence="12 13">
    <name type="scientific">Dermatophagoides pteronyssinus</name>
    <name type="common">European house dust mite</name>
    <dbReference type="NCBI Taxonomy" id="6956"/>
    <lineage>
        <taxon>Eukaryota</taxon>
        <taxon>Metazoa</taxon>
        <taxon>Ecdysozoa</taxon>
        <taxon>Arthropoda</taxon>
        <taxon>Chelicerata</taxon>
        <taxon>Arachnida</taxon>
        <taxon>Acari</taxon>
        <taxon>Acariformes</taxon>
        <taxon>Sarcoptiformes</taxon>
        <taxon>Astigmata</taxon>
        <taxon>Psoroptidia</taxon>
        <taxon>Analgoidea</taxon>
        <taxon>Pyroglyphidae</taxon>
        <taxon>Dermatophagoidinae</taxon>
        <taxon>Dermatophagoides</taxon>
    </lineage>
</organism>
<dbReference type="Pfam" id="PF04815">
    <property type="entry name" value="Sec23_helical"/>
    <property type="match status" value="1"/>
</dbReference>
<feature type="domain" description="Sec23/Sec24 helical" evidence="10">
    <location>
        <begin position="455"/>
        <end position="553"/>
    </location>
</feature>
<evidence type="ECO:0000256" key="6">
    <source>
        <dbReference type="ARBA" id="ARBA00025471"/>
    </source>
</evidence>
<dbReference type="Proteomes" id="UP000515146">
    <property type="component" value="Unplaced"/>
</dbReference>
<evidence type="ECO:0000256" key="4">
    <source>
        <dbReference type="ARBA" id="ARBA00023034"/>
    </source>
</evidence>
<dbReference type="PANTHER" id="PTHR11141:SF0">
    <property type="entry name" value="PROTEIN TRANSPORT PROTEIN SEC23"/>
    <property type="match status" value="1"/>
</dbReference>
<dbReference type="InterPro" id="IPR037364">
    <property type="entry name" value="Sec23"/>
</dbReference>
<evidence type="ECO:0000259" key="8">
    <source>
        <dbReference type="Pfam" id="PF00626"/>
    </source>
</evidence>
<dbReference type="SUPFAM" id="SSF53300">
    <property type="entry name" value="vWA-like"/>
    <property type="match status" value="1"/>
</dbReference>
<keyword evidence="7" id="KW-0931">ER-Golgi transport</keyword>
<dbReference type="SUPFAM" id="SSF82754">
    <property type="entry name" value="C-terminal, gelsolin-like domain of Sec23/24"/>
    <property type="match status" value="1"/>
</dbReference>
<dbReference type="GO" id="GO:0070971">
    <property type="term" value="C:endoplasmic reticulum exit site"/>
    <property type="evidence" value="ECO:0007669"/>
    <property type="project" value="TreeGrafter"/>
</dbReference>
<dbReference type="AlphaFoldDB" id="A0A6P6YMA7"/>
<evidence type="ECO:0000256" key="7">
    <source>
        <dbReference type="RuleBase" id="RU365030"/>
    </source>
</evidence>